<dbReference type="SUPFAM" id="SSF56235">
    <property type="entry name" value="N-terminal nucleophile aminohydrolases (Ntn hydrolases)"/>
    <property type="match status" value="1"/>
</dbReference>
<dbReference type="InterPro" id="IPR029055">
    <property type="entry name" value="Ntn_hydrolases_N"/>
</dbReference>
<reference evidence="4 5" key="1">
    <citation type="submission" date="2018-06" db="EMBL/GenBank/DDBJ databases">
        <title>Complete Genomes of Monosporascus.</title>
        <authorList>
            <person name="Robinson A.J."/>
            <person name="Natvig D.O."/>
        </authorList>
    </citation>
    <scope>NUCLEOTIDE SEQUENCE [LARGE SCALE GENOMIC DNA]</scope>
    <source>
        <strain evidence="4 5">CBS 110550</strain>
    </source>
</reference>
<comment type="caution">
    <text evidence="4">The sequence shown here is derived from an EMBL/GenBank/DDBJ whole genome shotgun (WGS) entry which is preliminary data.</text>
</comment>
<feature type="compositionally biased region" description="Low complexity" evidence="3">
    <location>
        <begin position="338"/>
        <end position="351"/>
    </location>
</feature>
<dbReference type="FunFam" id="3.60.20.30:FF:000007">
    <property type="entry name" value="Similar to threonine aspartase"/>
    <property type="match status" value="1"/>
</dbReference>
<dbReference type="AlphaFoldDB" id="A0A4Q4TH97"/>
<dbReference type="OrthoDB" id="77601at2759"/>
<dbReference type="CDD" id="cd04514">
    <property type="entry name" value="Taspase1_like"/>
    <property type="match status" value="2"/>
</dbReference>
<dbReference type="InterPro" id="IPR000246">
    <property type="entry name" value="Peptidase_T2"/>
</dbReference>
<sequence length="633" mass="67005">MADSTQSPDAVADTAHFGDEEERIWLSDDDDAPVPDEWDGIDDKLALSFDGDFDPPFTKDTTDDVSLTGDGATDVWVKRRKPAPVSAIFIHAGAGYHSIANEHIHLKACSEAARAGMKLLRDGKCAVEAVEQAVRSLEDKEITNAGFGSNLCIDGTVECDATMVDHLGRSGACGAVPNIKNPVSLAKIILEKSNEPLSLRRVPPNLLIGEGAKDFAWESGMPIVPNEWLISKNAKDRFVKWQEDLKRAEGLDTMTPASWEGTDRTANSDTGSEMTTPSETQRDHTNAILTGTWNEGQPDSPALPAQGTHSNSRSPTSAPSPLISSSAAVNGANTSTCSSRPLPERSPLSLLGSAFSPYKGRSREPGPPVAKRMRVADAPRGELDSTAAGSTDGHIAGPNDGAESEHVSDQTGSPPRQLPYFSRPSMEAGRHDYHIQELPEIDEDMITDTVGAIAIDCEGRIAAASSSGGIGMKHRGRIGPAALVGIGTAVIPVNPNDSEAVTVATVTSGTGEHMATTMAAQKCAERLYHGTVCGAGGVDVEEQDESAILEGFIVNDFQKHPGVKNSLSAPAIGVMAVKKTPTRCYLYFVHNTDSFALASMGSKDREPGCVMSRVVNEGSQSAVAQGARRICLD</sequence>
<organism evidence="4 5">
    <name type="scientific">Monosporascus ibericus</name>
    <dbReference type="NCBI Taxonomy" id="155417"/>
    <lineage>
        <taxon>Eukaryota</taxon>
        <taxon>Fungi</taxon>
        <taxon>Dikarya</taxon>
        <taxon>Ascomycota</taxon>
        <taxon>Pezizomycotina</taxon>
        <taxon>Sordariomycetes</taxon>
        <taxon>Xylariomycetidae</taxon>
        <taxon>Xylariales</taxon>
        <taxon>Xylariales incertae sedis</taxon>
        <taxon>Monosporascus</taxon>
    </lineage>
</organism>
<feature type="site" description="Cleavage; by autolysis" evidence="2">
    <location>
        <begin position="448"/>
        <end position="449"/>
    </location>
</feature>
<dbReference type="InterPro" id="IPR037464">
    <property type="entry name" value="Taspase1"/>
</dbReference>
<accession>A0A4Q4TH97</accession>
<evidence type="ECO:0000313" key="4">
    <source>
        <dbReference type="EMBL" id="RYP06275.1"/>
    </source>
</evidence>
<dbReference type="EMBL" id="QJNU01000137">
    <property type="protein sequence ID" value="RYP06275.1"/>
    <property type="molecule type" value="Genomic_DNA"/>
</dbReference>
<dbReference type="GO" id="GO:0005737">
    <property type="term" value="C:cytoplasm"/>
    <property type="evidence" value="ECO:0007669"/>
    <property type="project" value="TreeGrafter"/>
</dbReference>
<protein>
    <recommendedName>
        <fullName evidence="6">Asparaginase</fullName>
    </recommendedName>
</protein>
<dbReference type="STRING" id="155417.A0A4Q4TH97"/>
<feature type="compositionally biased region" description="Basic and acidic residues" evidence="3">
    <location>
        <begin position="374"/>
        <end position="383"/>
    </location>
</feature>
<name>A0A4Q4TH97_9PEZI</name>
<gene>
    <name evidence="4" type="ORF">DL764_003251</name>
</gene>
<dbReference type="Gene3D" id="3.60.20.30">
    <property type="entry name" value="(Glycosyl)asparaginase"/>
    <property type="match status" value="1"/>
</dbReference>
<feature type="compositionally biased region" description="Polar residues" evidence="3">
    <location>
        <begin position="264"/>
        <end position="279"/>
    </location>
</feature>
<dbReference type="Proteomes" id="UP000293360">
    <property type="component" value="Unassembled WGS sequence"/>
</dbReference>
<feature type="active site" description="Nucleophile" evidence="1">
    <location>
        <position position="449"/>
    </location>
</feature>
<evidence type="ECO:0008006" key="6">
    <source>
        <dbReference type="Google" id="ProtNLM"/>
    </source>
</evidence>
<dbReference type="Pfam" id="PF01112">
    <property type="entry name" value="Asparaginase_2"/>
    <property type="match status" value="2"/>
</dbReference>
<keyword evidence="5" id="KW-1185">Reference proteome</keyword>
<evidence type="ECO:0000256" key="2">
    <source>
        <dbReference type="PIRSR" id="PIRSR600246-3"/>
    </source>
</evidence>
<feature type="compositionally biased region" description="Low complexity" evidence="3">
    <location>
        <begin position="314"/>
        <end position="328"/>
    </location>
</feature>
<evidence type="ECO:0000313" key="5">
    <source>
        <dbReference type="Proteomes" id="UP000293360"/>
    </source>
</evidence>
<feature type="compositionally biased region" description="Polar residues" evidence="3">
    <location>
        <begin position="287"/>
        <end position="297"/>
    </location>
</feature>
<proteinExistence type="predicted"/>
<dbReference type="GO" id="GO:0051604">
    <property type="term" value="P:protein maturation"/>
    <property type="evidence" value="ECO:0007669"/>
    <property type="project" value="TreeGrafter"/>
</dbReference>
<dbReference type="GO" id="GO:0004298">
    <property type="term" value="F:threonine-type endopeptidase activity"/>
    <property type="evidence" value="ECO:0007669"/>
    <property type="project" value="InterPro"/>
</dbReference>
<dbReference type="PANTHER" id="PTHR10188:SF8">
    <property type="entry name" value="THREONINE ASPARTASE 1"/>
    <property type="match status" value="1"/>
</dbReference>
<dbReference type="PANTHER" id="PTHR10188">
    <property type="entry name" value="L-ASPARAGINASE"/>
    <property type="match status" value="1"/>
</dbReference>
<feature type="region of interest" description="Disordered" evidence="3">
    <location>
        <begin position="252"/>
        <end position="425"/>
    </location>
</feature>
<evidence type="ECO:0000256" key="1">
    <source>
        <dbReference type="PIRSR" id="PIRSR600246-1"/>
    </source>
</evidence>
<evidence type="ECO:0000256" key="3">
    <source>
        <dbReference type="SAM" id="MobiDB-lite"/>
    </source>
</evidence>
<feature type="compositionally biased region" description="Acidic residues" evidence="3">
    <location>
        <begin position="19"/>
        <end position="35"/>
    </location>
</feature>
<feature type="region of interest" description="Disordered" evidence="3">
    <location>
        <begin position="1"/>
        <end position="35"/>
    </location>
</feature>